<dbReference type="InterPro" id="IPR043917">
    <property type="entry name" value="DUF5753"/>
</dbReference>
<proteinExistence type="predicted"/>
<evidence type="ECO:0000259" key="1">
    <source>
        <dbReference type="Pfam" id="PF19054"/>
    </source>
</evidence>
<dbReference type="CDD" id="cd00093">
    <property type="entry name" value="HTH_XRE"/>
    <property type="match status" value="1"/>
</dbReference>
<name>A0ABR9HM12_9ACTN</name>
<dbReference type="EMBL" id="JADBDY010000001">
    <property type="protein sequence ID" value="MBE1460037.1"/>
    <property type="molecule type" value="Genomic_DNA"/>
</dbReference>
<comment type="caution">
    <text evidence="2">The sequence shown here is derived from an EMBL/GenBank/DDBJ whole genome shotgun (WGS) entry which is preliminary data.</text>
</comment>
<dbReference type="RefSeq" id="WP_192733319.1">
    <property type="nucleotide sequence ID" value="NZ_JADBDY010000001.1"/>
</dbReference>
<gene>
    <name evidence="2" type="ORF">H4W79_004251</name>
</gene>
<dbReference type="Proteomes" id="UP000598217">
    <property type="component" value="Unassembled WGS sequence"/>
</dbReference>
<organism evidence="2 3">
    <name type="scientific">Nocardiopsis terrae</name>
    <dbReference type="NCBI Taxonomy" id="372655"/>
    <lineage>
        <taxon>Bacteria</taxon>
        <taxon>Bacillati</taxon>
        <taxon>Actinomycetota</taxon>
        <taxon>Actinomycetes</taxon>
        <taxon>Streptosporangiales</taxon>
        <taxon>Nocardiopsidaceae</taxon>
        <taxon>Nocardiopsis</taxon>
    </lineage>
</organism>
<evidence type="ECO:0000313" key="3">
    <source>
        <dbReference type="Proteomes" id="UP000598217"/>
    </source>
</evidence>
<dbReference type="Pfam" id="PF13560">
    <property type="entry name" value="HTH_31"/>
    <property type="match status" value="1"/>
</dbReference>
<reference evidence="2 3" key="1">
    <citation type="submission" date="2020-10" db="EMBL/GenBank/DDBJ databases">
        <title>Sequencing the genomes of 1000 actinobacteria strains.</title>
        <authorList>
            <person name="Klenk H.-P."/>
        </authorList>
    </citation>
    <scope>NUCLEOTIDE SEQUENCE [LARGE SCALE GENOMIC DNA]</scope>
    <source>
        <strain evidence="2 3">DSM 45157</strain>
    </source>
</reference>
<evidence type="ECO:0000313" key="2">
    <source>
        <dbReference type="EMBL" id="MBE1460037.1"/>
    </source>
</evidence>
<protein>
    <recommendedName>
        <fullName evidence="1">DUF5753 domain-containing protein</fullName>
    </recommendedName>
</protein>
<dbReference type="Pfam" id="PF19054">
    <property type="entry name" value="DUF5753"/>
    <property type="match status" value="1"/>
</dbReference>
<dbReference type="Gene3D" id="1.10.260.40">
    <property type="entry name" value="lambda repressor-like DNA-binding domains"/>
    <property type="match status" value="1"/>
</dbReference>
<dbReference type="InterPro" id="IPR010982">
    <property type="entry name" value="Lambda_DNA-bd_dom_sf"/>
</dbReference>
<dbReference type="InterPro" id="IPR001387">
    <property type="entry name" value="Cro/C1-type_HTH"/>
</dbReference>
<sequence length="296" mass="33003">MANRRTPAPTAPTVARWLLAKELRRLRGDRQFTAVVKAVKTQPSSLARWESGRADGQVPSINSLDRLLAHYQVSEEETALLMDLRSVAKTPGWWQSHEVEKHYGTLIGLEAAASDMSTYQVQLIPGLLQTEDYARSVITAGAASWRGTDEEIEDLVRVRMRRQEDWISRGAPHLWAIVGEAAVRQAVGGPGVMRDQLAHLLDLSHRQTRITLQVLPYSAGSHTAMEMACFAVLDVEEAELSTVYVEGPTANLFLDSPEDLTRYRRIFEHLRKSALGTVDTRALLTDVMEGFTDDTP</sequence>
<accession>A0ABR9HM12</accession>
<keyword evidence="3" id="KW-1185">Reference proteome</keyword>
<feature type="domain" description="DUF5753" evidence="1">
    <location>
        <begin position="104"/>
        <end position="285"/>
    </location>
</feature>